<dbReference type="STRING" id="545695.TREAZ_0733"/>
<feature type="transmembrane region" description="Helical" evidence="5">
    <location>
        <begin position="42"/>
        <end position="66"/>
    </location>
</feature>
<evidence type="ECO:0000256" key="5">
    <source>
        <dbReference type="SAM" id="Phobius"/>
    </source>
</evidence>
<dbReference type="KEGG" id="taz:TREAZ_0733"/>
<evidence type="ECO:0000256" key="3">
    <source>
        <dbReference type="ARBA" id="ARBA00022989"/>
    </source>
</evidence>
<dbReference type="Proteomes" id="UP000009222">
    <property type="component" value="Chromosome"/>
</dbReference>
<name>F5YA97_LEAAZ</name>
<sequence>MADKRIISVRTVVAIGIGAALMFVLMRFVAIPSGVPNTTLNLSSAIVAVFAALFGPVAGLLIAFIGHTLTDLTLGYGIWWSWVIADAIFGLLVGIFWKLYRIEEGEFGLKNCLVFNAIQILANVVAWVAVAPTLDILIYQEPSDKVYLQGLVAGGLNAAVVLVLGSLLAFGYAKTKTKAGSLKAE</sequence>
<dbReference type="eggNOG" id="COG4720">
    <property type="taxonomic scope" value="Bacteria"/>
</dbReference>
<dbReference type="GO" id="GO:0016020">
    <property type="term" value="C:membrane"/>
    <property type="evidence" value="ECO:0007669"/>
    <property type="project" value="InterPro"/>
</dbReference>
<dbReference type="Gene3D" id="1.10.1760.20">
    <property type="match status" value="1"/>
</dbReference>
<evidence type="ECO:0000256" key="1">
    <source>
        <dbReference type="ARBA" id="ARBA00022475"/>
    </source>
</evidence>
<dbReference type="OrthoDB" id="4550662at2"/>
<dbReference type="NCBIfam" id="NF010182">
    <property type="entry name" value="PRK13661.1"/>
    <property type="match status" value="1"/>
</dbReference>
<protein>
    <submittedName>
        <fullName evidence="6">Uncharacterized protein</fullName>
    </submittedName>
</protein>
<dbReference type="EMBL" id="CP001841">
    <property type="protein sequence ID" value="AEF80559.1"/>
    <property type="molecule type" value="Genomic_DNA"/>
</dbReference>
<dbReference type="HAMAP" id="MF_01572">
    <property type="entry name" value="UPF0397"/>
    <property type="match status" value="1"/>
</dbReference>
<evidence type="ECO:0000256" key="2">
    <source>
        <dbReference type="ARBA" id="ARBA00022692"/>
    </source>
</evidence>
<accession>F5YA97</accession>
<dbReference type="AlphaFoldDB" id="F5YA97"/>
<evidence type="ECO:0000313" key="6">
    <source>
        <dbReference type="EMBL" id="AEF80559.1"/>
    </source>
</evidence>
<proteinExistence type="inferred from homology"/>
<keyword evidence="2 5" id="KW-0812">Transmembrane</keyword>
<reference evidence="6 7" key="2">
    <citation type="journal article" date="2011" name="ISME J.">
        <title>RNA-seq reveals cooperative metabolic interactions between two termite-gut spirochete species in co-culture.</title>
        <authorList>
            <person name="Rosenthal A.Z."/>
            <person name="Matson E.G."/>
            <person name="Eldar A."/>
            <person name="Leadbetter J.R."/>
        </authorList>
    </citation>
    <scope>NUCLEOTIDE SEQUENCE [LARGE SCALE GENOMIC DNA]</scope>
    <source>
        <strain evidence="7">ATCC BAA-888 / DSM 13862 / ZAS-9</strain>
    </source>
</reference>
<keyword evidence="3 5" id="KW-1133">Transmembrane helix</keyword>
<feature type="transmembrane region" description="Helical" evidence="5">
    <location>
        <begin position="6"/>
        <end position="30"/>
    </location>
</feature>
<reference evidence="7" key="1">
    <citation type="submission" date="2009-12" db="EMBL/GenBank/DDBJ databases">
        <title>Complete sequence of Treponema azotonutricium strain ZAS-9.</title>
        <authorList>
            <person name="Tetu S.G."/>
            <person name="Matson E."/>
            <person name="Ren Q."/>
            <person name="Seshadri R."/>
            <person name="Elbourne L."/>
            <person name="Hassan K.A."/>
            <person name="Durkin A."/>
            <person name="Radune D."/>
            <person name="Mohamoud Y."/>
            <person name="Shay R."/>
            <person name="Jin S."/>
            <person name="Zhang X."/>
            <person name="Lucey K."/>
            <person name="Ballor N.R."/>
            <person name="Ottesen E."/>
            <person name="Rosenthal R."/>
            <person name="Allen A."/>
            <person name="Leadbetter J.R."/>
            <person name="Paulsen I.T."/>
        </authorList>
    </citation>
    <scope>NUCLEOTIDE SEQUENCE [LARGE SCALE GENOMIC DNA]</scope>
    <source>
        <strain evidence="7">ATCC BAA-888 / DSM 13862 / ZAS-9</strain>
    </source>
</reference>
<dbReference type="RefSeq" id="WP_015711231.1">
    <property type="nucleotide sequence ID" value="NC_015577.1"/>
</dbReference>
<feature type="transmembrane region" description="Helical" evidence="5">
    <location>
        <begin position="112"/>
        <end position="134"/>
    </location>
</feature>
<feature type="transmembrane region" description="Helical" evidence="5">
    <location>
        <begin position="146"/>
        <end position="173"/>
    </location>
</feature>
<dbReference type="InParanoid" id="F5YA97"/>
<organism evidence="6 7">
    <name type="scientific">Leadbettera azotonutricia (strain ATCC BAA-888 / DSM 13862 / ZAS-9)</name>
    <name type="common">Treponema azotonutricium</name>
    <dbReference type="NCBI Taxonomy" id="545695"/>
    <lineage>
        <taxon>Bacteria</taxon>
        <taxon>Pseudomonadati</taxon>
        <taxon>Spirochaetota</taxon>
        <taxon>Spirochaetia</taxon>
        <taxon>Spirochaetales</taxon>
        <taxon>Breznakiellaceae</taxon>
        <taxon>Leadbettera</taxon>
    </lineage>
</organism>
<dbReference type="HOGENOM" id="CLU_120023_0_0_12"/>
<evidence type="ECO:0000256" key="4">
    <source>
        <dbReference type="ARBA" id="ARBA00023136"/>
    </source>
</evidence>
<dbReference type="InterPro" id="IPR022914">
    <property type="entry name" value="UPF0397"/>
</dbReference>
<keyword evidence="4 5" id="KW-0472">Membrane</keyword>
<keyword evidence="7" id="KW-1185">Reference proteome</keyword>
<feature type="transmembrane region" description="Helical" evidence="5">
    <location>
        <begin position="78"/>
        <end position="100"/>
    </location>
</feature>
<dbReference type="Pfam" id="PF07155">
    <property type="entry name" value="ECF-ribofla_trS"/>
    <property type="match status" value="1"/>
</dbReference>
<dbReference type="PANTHER" id="PTHR37815:SF3">
    <property type="entry name" value="UPF0397 PROTEIN SPR0429"/>
    <property type="match status" value="1"/>
</dbReference>
<dbReference type="InterPro" id="IPR009825">
    <property type="entry name" value="ECF_substrate-spec-like"/>
</dbReference>
<keyword evidence="1" id="KW-1003">Cell membrane</keyword>
<dbReference type="PANTHER" id="PTHR37815">
    <property type="entry name" value="UPF0397 PROTEIN BC_2624-RELATED"/>
    <property type="match status" value="1"/>
</dbReference>
<evidence type="ECO:0000313" key="7">
    <source>
        <dbReference type="Proteomes" id="UP000009222"/>
    </source>
</evidence>
<gene>
    <name evidence="6" type="ordered locus">TREAZ_0733</name>
</gene>